<keyword evidence="4" id="KW-0009">Actin-binding</keyword>
<reference evidence="7 8" key="1">
    <citation type="journal article" name="Sci. Rep.">
        <title>Genome-scale phylogenetic analyses confirm Olpidium as the closest living zoosporic fungus to the non-flagellated, terrestrial fungi.</title>
        <authorList>
            <person name="Chang Y."/>
            <person name="Rochon D."/>
            <person name="Sekimoto S."/>
            <person name="Wang Y."/>
            <person name="Chovatia M."/>
            <person name="Sandor L."/>
            <person name="Salamov A."/>
            <person name="Grigoriev I.V."/>
            <person name="Stajich J.E."/>
            <person name="Spatafora J.W."/>
        </authorList>
    </citation>
    <scope>NUCLEOTIDE SEQUENCE [LARGE SCALE GENOMIC DNA]</scope>
    <source>
        <strain evidence="7">S191</strain>
    </source>
</reference>
<dbReference type="PANTHER" id="PTHR11913">
    <property type="entry name" value="COFILIN-RELATED"/>
    <property type="match status" value="1"/>
</dbReference>
<dbReference type="GO" id="GO:0003779">
    <property type="term" value="F:actin binding"/>
    <property type="evidence" value="ECO:0007669"/>
    <property type="project" value="UniProtKB-KW"/>
</dbReference>
<keyword evidence="8" id="KW-1185">Reference proteome</keyword>
<protein>
    <recommendedName>
        <fullName evidence="3">Cofilin</fullName>
    </recommendedName>
    <alternativeName>
        <fullName evidence="5">Actin-depolymerizing factor 1</fullName>
    </alternativeName>
</protein>
<dbReference type="CDD" id="cd11286">
    <property type="entry name" value="ADF_cofilin_like"/>
    <property type="match status" value="1"/>
</dbReference>
<comment type="subcellular location">
    <subcellularLocation>
        <location evidence="1">Nucleus matrix</location>
    </subcellularLocation>
</comment>
<evidence type="ECO:0000256" key="3">
    <source>
        <dbReference type="ARBA" id="ARBA00015630"/>
    </source>
</evidence>
<evidence type="ECO:0000256" key="2">
    <source>
        <dbReference type="ARBA" id="ARBA00006844"/>
    </source>
</evidence>
<dbReference type="GO" id="GO:0030042">
    <property type="term" value="P:actin filament depolymerization"/>
    <property type="evidence" value="ECO:0007669"/>
    <property type="project" value="InterPro"/>
</dbReference>
<dbReference type="OrthoDB" id="10249245at2759"/>
<dbReference type="SUPFAM" id="SSF55753">
    <property type="entry name" value="Actin depolymerizing proteins"/>
    <property type="match status" value="1"/>
</dbReference>
<feature type="domain" description="ADF-H" evidence="6">
    <location>
        <begin position="1"/>
        <end position="128"/>
    </location>
</feature>
<gene>
    <name evidence="7" type="ORF">BJ554DRAFT_3309</name>
</gene>
<dbReference type="InterPro" id="IPR029006">
    <property type="entry name" value="ADF-H/Gelsolin-like_dom_sf"/>
</dbReference>
<dbReference type="EMBL" id="JAEFCI010011081">
    <property type="protein sequence ID" value="KAG5456836.1"/>
    <property type="molecule type" value="Genomic_DNA"/>
</dbReference>
<evidence type="ECO:0000256" key="4">
    <source>
        <dbReference type="ARBA" id="ARBA00023203"/>
    </source>
</evidence>
<name>A0A8H7ZNY5_9FUNG</name>
<evidence type="ECO:0000313" key="8">
    <source>
        <dbReference type="Proteomes" id="UP000673691"/>
    </source>
</evidence>
<dbReference type="GO" id="GO:0015629">
    <property type="term" value="C:actin cytoskeleton"/>
    <property type="evidence" value="ECO:0007669"/>
    <property type="project" value="InterPro"/>
</dbReference>
<evidence type="ECO:0000259" key="6">
    <source>
        <dbReference type="PROSITE" id="PS51263"/>
    </source>
</evidence>
<evidence type="ECO:0000256" key="1">
    <source>
        <dbReference type="ARBA" id="ARBA00004109"/>
    </source>
</evidence>
<dbReference type="InterPro" id="IPR017904">
    <property type="entry name" value="ADF/Cofilin"/>
</dbReference>
<comment type="similarity">
    <text evidence="2">Belongs to the actin-binding proteins ADF family.</text>
</comment>
<dbReference type="Gene3D" id="3.40.20.10">
    <property type="entry name" value="Severin"/>
    <property type="match status" value="1"/>
</dbReference>
<dbReference type="InterPro" id="IPR002108">
    <property type="entry name" value="ADF-H"/>
</dbReference>
<sequence>MRETTRAPLYCKRTVCPAEGNPLVYDGLLTTVEDFRSMSGTYDDFIAALPPDACRYAVYDFEYEKPGEGTRNKICFFAWSPDIAKVKPKMVYAASKDAIRKKLDAIATEIQGTDPSEVAYEAVLEKVSRASQ</sequence>
<dbReference type="SMART" id="SM00102">
    <property type="entry name" value="ADF"/>
    <property type="match status" value="1"/>
</dbReference>
<dbReference type="Proteomes" id="UP000673691">
    <property type="component" value="Unassembled WGS sequence"/>
</dbReference>
<evidence type="ECO:0000256" key="5">
    <source>
        <dbReference type="ARBA" id="ARBA00032427"/>
    </source>
</evidence>
<organism evidence="7 8">
    <name type="scientific">Olpidium bornovanus</name>
    <dbReference type="NCBI Taxonomy" id="278681"/>
    <lineage>
        <taxon>Eukaryota</taxon>
        <taxon>Fungi</taxon>
        <taxon>Fungi incertae sedis</taxon>
        <taxon>Olpidiomycota</taxon>
        <taxon>Olpidiomycotina</taxon>
        <taxon>Olpidiomycetes</taxon>
        <taxon>Olpidiales</taxon>
        <taxon>Olpidiaceae</taxon>
        <taxon>Olpidium</taxon>
    </lineage>
</organism>
<dbReference type="AlphaFoldDB" id="A0A8H7ZNY5"/>
<evidence type="ECO:0000313" key="7">
    <source>
        <dbReference type="EMBL" id="KAG5456836.1"/>
    </source>
</evidence>
<dbReference type="GO" id="GO:0016363">
    <property type="term" value="C:nuclear matrix"/>
    <property type="evidence" value="ECO:0007669"/>
    <property type="project" value="UniProtKB-SubCell"/>
</dbReference>
<proteinExistence type="inferred from homology"/>
<comment type="caution">
    <text evidence="7">The sequence shown here is derived from an EMBL/GenBank/DDBJ whole genome shotgun (WGS) entry which is preliminary data.</text>
</comment>
<dbReference type="PROSITE" id="PS51263">
    <property type="entry name" value="ADF_H"/>
    <property type="match status" value="1"/>
</dbReference>
<dbReference type="Pfam" id="PF00241">
    <property type="entry name" value="Cofilin_ADF"/>
    <property type="match status" value="1"/>
</dbReference>
<accession>A0A8H7ZNY5</accession>